<evidence type="ECO:0000313" key="2">
    <source>
        <dbReference type="EMBL" id="SEP62362.1"/>
    </source>
</evidence>
<dbReference type="EMBL" id="FOFG01000001">
    <property type="protein sequence ID" value="SEP62362.1"/>
    <property type="molecule type" value="Genomic_DNA"/>
</dbReference>
<proteinExistence type="predicted"/>
<protein>
    <submittedName>
        <fullName evidence="2">N,N-dimethylformamidase</fullName>
    </submittedName>
</protein>
<dbReference type="Pfam" id="PF20254">
    <property type="entry name" value="DMFA2_C"/>
    <property type="match status" value="1"/>
</dbReference>
<dbReference type="RefSeq" id="WP_143061841.1">
    <property type="nucleotide sequence ID" value="NZ_FOFG01000001.1"/>
</dbReference>
<dbReference type="InterPro" id="IPR046540">
    <property type="entry name" value="DMFA2_C"/>
</dbReference>
<keyword evidence="3" id="KW-1185">Reference proteome</keyword>
<dbReference type="STRING" id="1855383.SAMN05216548_101119"/>
<evidence type="ECO:0000259" key="1">
    <source>
        <dbReference type="Pfam" id="PF20254"/>
    </source>
</evidence>
<evidence type="ECO:0000313" key="3">
    <source>
        <dbReference type="Proteomes" id="UP000199647"/>
    </source>
</evidence>
<gene>
    <name evidence="2" type="ORF">SAMN05216548_101119</name>
</gene>
<reference evidence="2 3" key="1">
    <citation type="submission" date="2016-10" db="EMBL/GenBank/DDBJ databases">
        <authorList>
            <person name="de Groot N.N."/>
        </authorList>
    </citation>
    <scope>NUCLEOTIDE SEQUENCE [LARGE SCALE GENOMIC DNA]</scope>
    <source>
        <strain evidence="2 3">A52C2</strain>
    </source>
</reference>
<organism evidence="2 3">
    <name type="scientific">Faunimonas pinastri</name>
    <dbReference type="NCBI Taxonomy" id="1855383"/>
    <lineage>
        <taxon>Bacteria</taxon>
        <taxon>Pseudomonadati</taxon>
        <taxon>Pseudomonadota</taxon>
        <taxon>Alphaproteobacteria</taxon>
        <taxon>Hyphomicrobiales</taxon>
        <taxon>Afifellaceae</taxon>
        <taxon>Faunimonas</taxon>
    </lineage>
</organism>
<feature type="domain" description="N,N-dimethylformamidase beta subunit-like C-terminal" evidence="1">
    <location>
        <begin position="255"/>
        <end position="648"/>
    </location>
</feature>
<sequence>MRRPVDHSAMPAAGFTAPWSARAGTAIALHLSSINPDPQVRIVRLDSAEPEPLDWPVEKLASAKCESFRQGSFLDLPLRVSAGEFSLTVEFRLTRNPGERVLVDTGELALRLQADGRLALHAIGASIIGASPLPVERWLTLRLTLGAAEATVELVFPKGLAVPPLALPLTEAKRGPIRLGTDLGESTPSANWRIGRITLQAGEQPLEWRFPTRPATDLPPLEGDGPALAIRNAPTFSVTSARWKGDILDPRLGPEQYDAIHLHDDDMDALDWPATHRTALPGSAEPGIYAFEVATSAGTERIPFFVRSPERHATLAFLVPTLTYLAYADENLPSDRFPWACDDRGHRFAQANDLLSLYDMHRDGGGVSLASTRRPKGTLRDDYRYPLSDCPHLLPVDLHLLRFCRAQGIAFDLLTDHDLHEEGVTALDGYAGIFTGSHPEYWTSPMQAGLRAFLDGGGNLAYLGGNGFMWVSAVDGDRMEIRRGRELGARTWDSPPGETSLALTGEPGGMWRERGLSEFALVGTGMTMMGFGPARPYARTEAGRDPAFAWVFEGVEDDLLGGDGIVLGGAAGYEVDRLDGRFGSPADAVVLARADGFDASYEVDPNDWFEDGPIGREAARRADMTVFRHPGGGEVLSVGSVAWCGALPGGGDRNAIGRITANILRRFAGSS</sequence>
<accession>A0A1H8ZD80</accession>
<dbReference type="OrthoDB" id="505641at2"/>
<dbReference type="Proteomes" id="UP000199647">
    <property type="component" value="Unassembled WGS sequence"/>
</dbReference>
<dbReference type="AlphaFoldDB" id="A0A1H8ZD80"/>
<name>A0A1H8ZD80_9HYPH</name>